<evidence type="ECO:0008006" key="3">
    <source>
        <dbReference type="Google" id="ProtNLM"/>
    </source>
</evidence>
<dbReference type="OrthoDB" id="1935586at2759"/>
<name>A0A371FS98_MUCPR</name>
<evidence type="ECO:0000313" key="1">
    <source>
        <dbReference type="EMBL" id="RDX81205.1"/>
    </source>
</evidence>
<dbReference type="GO" id="GO:0003676">
    <property type="term" value="F:nucleic acid binding"/>
    <property type="evidence" value="ECO:0007669"/>
    <property type="project" value="InterPro"/>
</dbReference>
<evidence type="ECO:0000313" key="2">
    <source>
        <dbReference type="Proteomes" id="UP000257109"/>
    </source>
</evidence>
<keyword evidence="2" id="KW-1185">Reference proteome</keyword>
<proteinExistence type="predicted"/>
<dbReference type="Gene3D" id="3.30.420.10">
    <property type="entry name" value="Ribonuclease H-like superfamily/Ribonuclease H"/>
    <property type="match status" value="1"/>
</dbReference>
<feature type="non-terminal residue" evidence="1">
    <location>
        <position position="1"/>
    </location>
</feature>
<protein>
    <recommendedName>
        <fullName evidence="3">Integrase catalytic domain-containing protein</fullName>
    </recommendedName>
</protein>
<sequence>MTHFILFHKVDNACHVANLFFREVVRLHGLLKIIVSDKDSKFLSHIWRILWHKLDVSSRLSDDRISKAQFVKMLHERARSHIE</sequence>
<organism evidence="1 2">
    <name type="scientific">Mucuna pruriens</name>
    <name type="common">Velvet bean</name>
    <name type="synonym">Dolichos pruriens</name>
    <dbReference type="NCBI Taxonomy" id="157652"/>
    <lineage>
        <taxon>Eukaryota</taxon>
        <taxon>Viridiplantae</taxon>
        <taxon>Streptophyta</taxon>
        <taxon>Embryophyta</taxon>
        <taxon>Tracheophyta</taxon>
        <taxon>Spermatophyta</taxon>
        <taxon>Magnoliopsida</taxon>
        <taxon>eudicotyledons</taxon>
        <taxon>Gunneridae</taxon>
        <taxon>Pentapetalae</taxon>
        <taxon>rosids</taxon>
        <taxon>fabids</taxon>
        <taxon>Fabales</taxon>
        <taxon>Fabaceae</taxon>
        <taxon>Papilionoideae</taxon>
        <taxon>50 kb inversion clade</taxon>
        <taxon>NPAAA clade</taxon>
        <taxon>indigoferoid/millettioid clade</taxon>
        <taxon>Phaseoleae</taxon>
        <taxon>Mucuna</taxon>
    </lineage>
</organism>
<gene>
    <name evidence="1" type="ORF">CR513_38155</name>
</gene>
<dbReference type="PANTHER" id="PTHR35046">
    <property type="entry name" value="ZINC KNUCKLE (CCHC-TYPE) FAMILY PROTEIN"/>
    <property type="match status" value="1"/>
</dbReference>
<dbReference type="InterPro" id="IPR012337">
    <property type="entry name" value="RNaseH-like_sf"/>
</dbReference>
<dbReference type="SUPFAM" id="SSF53098">
    <property type="entry name" value="Ribonuclease H-like"/>
    <property type="match status" value="1"/>
</dbReference>
<dbReference type="Proteomes" id="UP000257109">
    <property type="component" value="Unassembled WGS sequence"/>
</dbReference>
<accession>A0A371FS98</accession>
<dbReference type="EMBL" id="QJKJ01007983">
    <property type="protein sequence ID" value="RDX81205.1"/>
    <property type="molecule type" value="Genomic_DNA"/>
</dbReference>
<reference evidence="1" key="1">
    <citation type="submission" date="2018-05" db="EMBL/GenBank/DDBJ databases">
        <title>Draft genome of Mucuna pruriens seed.</title>
        <authorList>
            <person name="Nnadi N.E."/>
            <person name="Vos R."/>
            <person name="Hasami M.H."/>
            <person name="Devisetty U.K."/>
            <person name="Aguiy J.C."/>
        </authorList>
    </citation>
    <scope>NUCLEOTIDE SEQUENCE [LARGE SCALE GENOMIC DNA]</scope>
    <source>
        <strain evidence="1">JCA_2017</strain>
    </source>
</reference>
<dbReference type="AlphaFoldDB" id="A0A371FS98"/>
<dbReference type="InterPro" id="IPR036397">
    <property type="entry name" value="RNaseH_sf"/>
</dbReference>
<comment type="caution">
    <text evidence="1">The sequence shown here is derived from an EMBL/GenBank/DDBJ whole genome shotgun (WGS) entry which is preliminary data.</text>
</comment>
<dbReference type="PANTHER" id="PTHR35046:SF26">
    <property type="entry name" value="RNA-DIRECTED DNA POLYMERASE"/>
    <property type="match status" value="1"/>
</dbReference>